<evidence type="ECO:0000313" key="2">
    <source>
        <dbReference type="Proteomes" id="UP000814128"/>
    </source>
</evidence>
<dbReference type="EMBL" id="MU273578">
    <property type="protein sequence ID" value="KAI0031491.1"/>
    <property type="molecule type" value="Genomic_DNA"/>
</dbReference>
<proteinExistence type="predicted"/>
<name>A0ACB8QJJ5_9AGAM</name>
<dbReference type="Proteomes" id="UP000814128">
    <property type="component" value="Unassembled WGS sequence"/>
</dbReference>
<keyword evidence="2" id="KW-1185">Reference proteome</keyword>
<sequence length="1207" mass="133544">MSTTLPLFWDLSSADTRERVDASVKLVGALEKLQASFAPKDRSLESEEQDSGPDDHESDMLNLLNAADVSYSVRRLVRGLASPRESSRLGFAVALTELLSRICTVTCSQILAFVLDASHTTGSMSGQEERDMLFARLFGLTSIIQSGLLVRTQPLPSSASAAPEASSLAGYIDVLTHLVALGEKKLWLRESAWWSIGLAVGQLHASAVQWKDKAVDMTIQRVFIDENAWSPEKVALAVNMRWYWPKRDWNKLYAPTIKHGDVLHGSNTTALAKILKEVEFDDDNDESSSKKGARVWKPQVHYVWDTLLSDLLPTEGSGKEPRGSFQEFWRIVVDESLFAPSASNSRKYWGFEIVQKVLPRVREAELPMLFTKNFMRTWMNHLSQADRYLHKFAKQISASIQEVVQKNPEIGFAFVLQLTGAHGNQQFDKLTKTKTVESILTKLDAEGIKGYINHLLVEADGRETEAADVTNARRVWIVEQFVSLIRNGAIPKDDEWVQLVLDWFVVQGLFVIKKKSQKSIFRPLQSIPSPPFPDGVRRQCWERLLSCLAELTQQSAAIRLDDGKTYKIPGIATDGQLWISRVTRTIEQLEKDSKHVKLVLELGKDNVSLLQKARNTLSGLRQMAGEDEARRGAELLLCASVLLCYAPHDGQGSGDASNLEACIDGSSRLFKPSNKSPKKKSKNTDTQDVKQEGDPDPIDVLVDIIIGFLDKSTAFTRTVGNQGFSFLSGCIKASTVDLILAQLERKSSAELLADSDEDIGEDEQIEEGDGSELDEEDSDNDEEESEHDENEGDKEEVEVEDDAELGRKPTRAFGARAHDSDAAESDMEEMDDEQMMAIDEQLAAIFKEQTKGKRSGEFQREATHFKNRILDLLDIFMKKQPANPLVLQLILPILDLIFGSTPDEKQLAEKATGLLRSRIAKAKDVPFTGVDRAATTDLLNDLHMRARKARGINAIAALAACSLYVSRVLLRVGDEEAILAAYRTSLADFAERKASELNAKFFEELIKRHSTVAWKMRGELLAAASKVVNAYRQAQIYGLLRTLINGPSVGSMDAGEVLAFITSVHLHLHTVILGACTESSLSAGQLKDALTLALSAARQAKRLASVAWKPVSWADIQTRFGQTERFKASKSLHQLLCELVSISQGSSGNERDGKTVGPRKEGKGTIKAANEPGKGSKKRRKVDAEAEGGITSPQKKAKMGKQDPAHP</sequence>
<reference evidence="1" key="2">
    <citation type="journal article" date="2022" name="New Phytol.">
        <title>Evolutionary transition to the ectomycorrhizal habit in the genomes of a hyperdiverse lineage of mushroom-forming fungi.</title>
        <authorList>
            <person name="Looney B."/>
            <person name="Miyauchi S."/>
            <person name="Morin E."/>
            <person name="Drula E."/>
            <person name="Courty P.E."/>
            <person name="Kohler A."/>
            <person name="Kuo A."/>
            <person name="LaButti K."/>
            <person name="Pangilinan J."/>
            <person name="Lipzen A."/>
            <person name="Riley R."/>
            <person name="Andreopoulos W."/>
            <person name="He G."/>
            <person name="Johnson J."/>
            <person name="Nolan M."/>
            <person name="Tritt A."/>
            <person name="Barry K.W."/>
            <person name="Grigoriev I.V."/>
            <person name="Nagy L.G."/>
            <person name="Hibbett D."/>
            <person name="Henrissat B."/>
            <person name="Matheny P.B."/>
            <person name="Labbe J."/>
            <person name="Martin F.M."/>
        </authorList>
    </citation>
    <scope>NUCLEOTIDE SEQUENCE</scope>
    <source>
        <strain evidence="1">EC-137</strain>
    </source>
</reference>
<gene>
    <name evidence="1" type="ORF">K488DRAFT_51971</name>
</gene>
<reference evidence="1" key="1">
    <citation type="submission" date="2021-02" db="EMBL/GenBank/DDBJ databases">
        <authorList>
            <consortium name="DOE Joint Genome Institute"/>
            <person name="Ahrendt S."/>
            <person name="Looney B.P."/>
            <person name="Miyauchi S."/>
            <person name="Morin E."/>
            <person name="Drula E."/>
            <person name="Courty P.E."/>
            <person name="Chicoki N."/>
            <person name="Fauchery L."/>
            <person name="Kohler A."/>
            <person name="Kuo A."/>
            <person name="Labutti K."/>
            <person name="Pangilinan J."/>
            <person name="Lipzen A."/>
            <person name="Riley R."/>
            <person name="Andreopoulos W."/>
            <person name="He G."/>
            <person name="Johnson J."/>
            <person name="Barry K.W."/>
            <person name="Grigoriev I.V."/>
            <person name="Nagy L."/>
            <person name="Hibbett D."/>
            <person name="Henrissat B."/>
            <person name="Matheny P.B."/>
            <person name="Labbe J."/>
            <person name="Martin F."/>
        </authorList>
    </citation>
    <scope>NUCLEOTIDE SEQUENCE</scope>
    <source>
        <strain evidence="1">EC-137</strain>
    </source>
</reference>
<comment type="caution">
    <text evidence="1">The sequence shown here is derived from an EMBL/GenBank/DDBJ whole genome shotgun (WGS) entry which is preliminary data.</text>
</comment>
<evidence type="ECO:0000313" key="1">
    <source>
        <dbReference type="EMBL" id="KAI0031491.1"/>
    </source>
</evidence>
<organism evidence="1 2">
    <name type="scientific">Vararia minispora EC-137</name>
    <dbReference type="NCBI Taxonomy" id="1314806"/>
    <lineage>
        <taxon>Eukaryota</taxon>
        <taxon>Fungi</taxon>
        <taxon>Dikarya</taxon>
        <taxon>Basidiomycota</taxon>
        <taxon>Agaricomycotina</taxon>
        <taxon>Agaricomycetes</taxon>
        <taxon>Russulales</taxon>
        <taxon>Lachnocladiaceae</taxon>
        <taxon>Vararia</taxon>
    </lineage>
</organism>
<protein>
    <submittedName>
        <fullName evidence="1">DNA polymerase phi-domain-containing protein</fullName>
    </submittedName>
</protein>
<accession>A0ACB8QJJ5</accession>